<sequence length="88" mass="9749">MESSTRFLISVFLEDAHADPLVFIFQGSLVENVMFGVGVSRVDADAMEPGQLAEYLTDHYLKSYPREAERVGRDTILAAVTRAGKSRV</sequence>
<evidence type="ECO:0000313" key="1">
    <source>
        <dbReference type="EMBL" id="GAA4493244.1"/>
    </source>
</evidence>
<organism evidence="1 2">
    <name type="scientific">Hymenobacter ginsengisoli</name>
    <dbReference type="NCBI Taxonomy" id="1051626"/>
    <lineage>
        <taxon>Bacteria</taxon>
        <taxon>Pseudomonadati</taxon>
        <taxon>Bacteroidota</taxon>
        <taxon>Cytophagia</taxon>
        <taxon>Cytophagales</taxon>
        <taxon>Hymenobacteraceae</taxon>
        <taxon>Hymenobacter</taxon>
    </lineage>
</organism>
<evidence type="ECO:0000313" key="2">
    <source>
        <dbReference type="Proteomes" id="UP001501243"/>
    </source>
</evidence>
<dbReference type="Proteomes" id="UP001501243">
    <property type="component" value="Unassembled WGS sequence"/>
</dbReference>
<gene>
    <name evidence="1" type="ORF">GCM10023172_01580</name>
</gene>
<accession>A0ABP8PW63</accession>
<protein>
    <recommendedName>
        <fullName evidence="3">DUF3870 domain-containing protein</fullName>
    </recommendedName>
</protein>
<name>A0ABP8PW63_9BACT</name>
<keyword evidence="2" id="KW-1185">Reference proteome</keyword>
<reference evidence="2" key="1">
    <citation type="journal article" date="2019" name="Int. J. Syst. Evol. Microbiol.">
        <title>The Global Catalogue of Microorganisms (GCM) 10K type strain sequencing project: providing services to taxonomists for standard genome sequencing and annotation.</title>
        <authorList>
            <consortium name="The Broad Institute Genomics Platform"/>
            <consortium name="The Broad Institute Genome Sequencing Center for Infectious Disease"/>
            <person name="Wu L."/>
            <person name="Ma J."/>
        </authorList>
    </citation>
    <scope>NUCLEOTIDE SEQUENCE [LARGE SCALE GENOMIC DNA]</scope>
    <source>
        <strain evidence="2">JCM 17841</strain>
    </source>
</reference>
<dbReference type="RefSeq" id="WP_208133383.1">
    <property type="nucleotide sequence ID" value="NZ_BAABGQ010000002.1"/>
</dbReference>
<evidence type="ECO:0008006" key="3">
    <source>
        <dbReference type="Google" id="ProtNLM"/>
    </source>
</evidence>
<comment type="caution">
    <text evidence="1">The sequence shown here is derived from an EMBL/GenBank/DDBJ whole genome shotgun (WGS) entry which is preliminary data.</text>
</comment>
<proteinExistence type="predicted"/>
<dbReference type="EMBL" id="BAABGQ010000002">
    <property type="protein sequence ID" value="GAA4493244.1"/>
    <property type="molecule type" value="Genomic_DNA"/>
</dbReference>